<dbReference type="EMBL" id="JAIQUM010000093">
    <property type="protein sequence ID" value="MBZ5753221.1"/>
    <property type="molecule type" value="Genomic_DNA"/>
</dbReference>
<comment type="caution">
    <text evidence="1">The sequence shown here is derived from an EMBL/GenBank/DDBJ whole genome shotgun (WGS) entry which is preliminary data.</text>
</comment>
<proteinExistence type="predicted"/>
<reference evidence="1" key="1">
    <citation type="submission" date="2024-05" db="EMBL/GenBank/DDBJ databases">
        <title>Metabacillus sp. nov., isolated from the rhizosphere soil of tomato plants.</title>
        <authorList>
            <person name="Ma R."/>
        </authorList>
    </citation>
    <scope>NUCLEOTIDE SEQUENCE</scope>
    <source>
        <strain evidence="1">DBTR6</strain>
    </source>
</reference>
<evidence type="ECO:0000313" key="1">
    <source>
        <dbReference type="EMBL" id="MBZ5753221.1"/>
    </source>
</evidence>
<organism evidence="1 2">
    <name type="scientific">Metabacillus rhizolycopersici</name>
    <dbReference type="NCBI Taxonomy" id="2875709"/>
    <lineage>
        <taxon>Bacteria</taxon>
        <taxon>Bacillati</taxon>
        <taxon>Bacillota</taxon>
        <taxon>Bacilli</taxon>
        <taxon>Bacillales</taxon>
        <taxon>Bacillaceae</taxon>
        <taxon>Metabacillus</taxon>
    </lineage>
</organism>
<evidence type="ECO:0000313" key="2">
    <source>
        <dbReference type="Proteomes" id="UP001165287"/>
    </source>
</evidence>
<keyword evidence="2" id="KW-1185">Reference proteome</keyword>
<dbReference type="RefSeq" id="WP_224141651.1">
    <property type="nucleotide sequence ID" value="NZ_JAIQUM010000093.1"/>
</dbReference>
<sequence length="153" mass="18347">MKNVTKRIIENFPNLEKTKEINTVEATFLHLAWFFEDPENQDFNIGLLYKHLDNDWLELALELIAQFFREETHLIQEPVLSFIRKGSNEYFNQTQFADFLSERGLKYDKRKLNVYYKRGKLPKTDVEISGTPFWSKSTVEDFCEQEKKRLKKD</sequence>
<accession>A0ABS7UYL2</accession>
<dbReference type="Proteomes" id="UP001165287">
    <property type="component" value="Unassembled WGS sequence"/>
</dbReference>
<name>A0ABS7UYL2_9BACI</name>
<protein>
    <submittedName>
        <fullName evidence="1">Uncharacterized protein</fullName>
    </submittedName>
</protein>
<gene>
    <name evidence="1" type="ORF">K9V48_24095</name>
</gene>